<keyword evidence="3" id="KW-1185">Reference proteome</keyword>
<protein>
    <submittedName>
        <fullName evidence="2">Uncharacterized protein</fullName>
    </submittedName>
</protein>
<sequence length="316" mass="34821">MASNPENVRNLTLESESPLSSSTPLSVLPPLPPIDISQSSDSLKQTSEPAVWSEARPTKCGMKITNTLSAGRVALTSINTDNNSLSSMSVVIAQKYSYQHQCFLYSGVKKSRVVEEMQSSSMHSVIHPGRTIWSISPHELSELAKDMVETKKESTETIKKLSYAEASKRCPSGSALIRAMQPKVVALEQPIRNFKKYYGLPNIPSFELQHRQNLFASCTIEASEEKAIPFDKFTGTGTEAENESQDALDNSQVFGLSATTPTFYPRQTTDTNEFIQMLKASLASKKVAPHMDWWPGDWKCTNCGKLSCCAVLVTAQ</sequence>
<evidence type="ECO:0000313" key="2">
    <source>
        <dbReference type="EMBL" id="CAI5742686.1"/>
    </source>
</evidence>
<organism evidence="2 3">
    <name type="scientific">Peronospora destructor</name>
    <dbReference type="NCBI Taxonomy" id="86335"/>
    <lineage>
        <taxon>Eukaryota</taxon>
        <taxon>Sar</taxon>
        <taxon>Stramenopiles</taxon>
        <taxon>Oomycota</taxon>
        <taxon>Peronosporomycetes</taxon>
        <taxon>Peronosporales</taxon>
        <taxon>Peronosporaceae</taxon>
        <taxon>Peronospora</taxon>
    </lineage>
</organism>
<feature type="compositionally biased region" description="Polar residues" evidence="1">
    <location>
        <begin position="1"/>
        <end position="10"/>
    </location>
</feature>
<comment type="caution">
    <text evidence="2">The sequence shown here is derived from an EMBL/GenBank/DDBJ whole genome shotgun (WGS) entry which is preliminary data.</text>
</comment>
<feature type="region of interest" description="Disordered" evidence="1">
    <location>
        <begin position="1"/>
        <end position="31"/>
    </location>
</feature>
<gene>
    <name evidence="2" type="ORF">PDE001_LOCUS8370</name>
</gene>
<dbReference type="EMBL" id="CANTFM010001745">
    <property type="protein sequence ID" value="CAI5742686.1"/>
    <property type="molecule type" value="Genomic_DNA"/>
</dbReference>
<evidence type="ECO:0000256" key="1">
    <source>
        <dbReference type="SAM" id="MobiDB-lite"/>
    </source>
</evidence>
<accession>A0AAV0V523</accession>
<name>A0AAV0V523_9STRA</name>
<feature type="compositionally biased region" description="Low complexity" evidence="1">
    <location>
        <begin position="11"/>
        <end position="26"/>
    </location>
</feature>
<evidence type="ECO:0000313" key="3">
    <source>
        <dbReference type="Proteomes" id="UP001162029"/>
    </source>
</evidence>
<dbReference type="AlphaFoldDB" id="A0AAV0V523"/>
<reference evidence="2" key="1">
    <citation type="submission" date="2022-12" db="EMBL/GenBank/DDBJ databases">
        <authorList>
            <person name="Webb A."/>
        </authorList>
    </citation>
    <scope>NUCLEOTIDE SEQUENCE</scope>
    <source>
        <strain evidence="2">Pd1</strain>
    </source>
</reference>
<dbReference type="Proteomes" id="UP001162029">
    <property type="component" value="Unassembled WGS sequence"/>
</dbReference>
<proteinExistence type="predicted"/>